<evidence type="ECO:0000256" key="1">
    <source>
        <dbReference type="ARBA" id="ARBA00038308"/>
    </source>
</evidence>
<dbReference type="PANTHER" id="PTHR37528:SF1">
    <property type="entry name" value="UPF0149 PROTEIN YGFB"/>
    <property type="match status" value="1"/>
</dbReference>
<dbReference type="Gene3D" id="1.20.120.740">
    <property type="entry name" value="YgfB uncharacterised protein family UPF0149, PF03695"/>
    <property type="match status" value="1"/>
</dbReference>
<accession>A0A090RL31</accession>
<dbReference type="AlphaFoldDB" id="A0A090RL31"/>
<gene>
    <name evidence="2" type="ORF">JCM19237_4435</name>
</gene>
<dbReference type="STRING" id="754436.JCM19237_4435"/>
<sequence length="217" mass="23231">MSEVQLPAYETLESDLKAQGLAVTPSELHGLLSGMICGGLAVDGEQWLAPICDYANQGEALTDGAKSVIRAVFNATSAELNQVTQTLFTSTAAELADVEFHVSMLLPAEDAELMLRAESLSEWVTNFISGLGLMGMDKQKLSDDVTEAVSALEEIAQLGIDEDESMDEQAMLFDNVVAYVPECVLVCLVGLSQRGEVDESEAFGLPADDTNDKPTLH</sequence>
<dbReference type="NCBIfam" id="TIGR02292">
    <property type="entry name" value="ygfB_yecA"/>
    <property type="match status" value="1"/>
</dbReference>
<dbReference type="InterPro" id="IPR036255">
    <property type="entry name" value="YgfB-like_sf"/>
</dbReference>
<comment type="similarity">
    <text evidence="1">Belongs to the UPF0149 family.</text>
</comment>
<dbReference type="GO" id="GO:0005829">
    <property type="term" value="C:cytosol"/>
    <property type="evidence" value="ECO:0007669"/>
    <property type="project" value="TreeGrafter"/>
</dbReference>
<dbReference type="EMBL" id="BBMN01000023">
    <property type="protein sequence ID" value="GAL08202.1"/>
    <property type="molecule type" value="Genomic_DNA"/>
</dbReference>
<organism evidence="2 3">
    <name type="scientific">Photobacterium aphoticum</name>
    <dbReference type="NCBI Taxonomy" id="754436"/>
    <lineage>
        <taxon>Bacteria</taxon>
        <taxon>Pseudomonadati</taxon>
        <taxon>Pseudomonadota</taxon>
        <taxon>Gammaproteobacteria</taxon>
        <taxon>Vibrionales</taxon>
        <taxon>Vibrionaceae</taxon>
        <taxon>Photobacterium</taxon>
    </lineage>
</organism>
<proteinExistence type="inferred from homology"/>
<dbReference type="PANTHER" id="PTHR37528">
    <property type="entry name" value="UPF0149 PROTEIN YGFB"/>
    <property type="match status" value="1"/>
</dbReference>
<dbReference type="eggNOG" id="COG3079">
    <property type="taxonomic scope" value="Bacteria"/>
</dbReference>
<dbReference type="Pfam" id="PF03695">
    <property type="entry name" value="UPF0149"/>
    <property type="match status" value="1"/>
</dbReference>
<dbReference type="NCBIfam" id="NF002477">
    <property type="entry name" value="PRK01736.1"/>
    <property type="match status" value="1"/>
</dbReference>
<evidence type="ECO:0000313" key="2">
    <source>
        <dbReference type="EMBL" id="GAL08202.1"/>
    </source>
</evidence>
<dbReference type="Proteomes" id="UP000029227">
    <property type="component" value="Unassembled WGS sequence"/>
</dbReference>
<dbReference type="InterPro" id="IPR011978">
    <property type="entry name" value="YgfB-like"/>
</dbReference>
<dbReference type="SUPFAM" id="SSF101327">
    <property type="entry name" value="YgfB-like"/>
    <property type="match status" value="1"/>
</dbReference>
<name>A0A090RL31_9GAMM</name>
<comment type="caution">
    <text evidence="2">The sequence shown here is derived from an EMBL/GenBank/DDBJ whole genome shotgun (WGS) entry which is preliminary data.</text>
</comment>
<protein>
    <submittedName>
        <fullName evidence="2">Putative conserved exported protein</fullName>
    </submittedName>
</protein>
<evidence type="ECO:0000313" key="3">
    <source>
        <dbReference type="Proteomes" id="UP000029227"/>
    </source>
</evidence>
<reference evidence="2 3" key="1">
    <citation type="journal article" date="2014" name="Genome Announc.">
        <title>Draft Genome Sequences of Two Vibrionaceae Species, Vibrio ponticus C121 and Photobacterium aphoticum C119, Isolated as Coral Reef Microbiota.</title>
        <authorList>
            <person name="Al-saari N."/>
            <person name="Meirelles P.M."/>
            <person name="Mino S."/>
            <person name="Suda W."/>
            <person name="Oshima K."/>
            <person name="Hattori M."/>
            <person name="Ohkuma M."/>
            <person name="Thompson F.L."/>
            <person name="Gomez-Gil B."/>
            <person name="Sawabe T."/>
            <person name="Sawabe T."/>
        </authorList>
    </citation>
    <scope>NUCLEOTIDE SEQUENCE [LARGE SCALE GENOMIC DNA]</scope>
    <source>
        <strain evidence="2 3">JCM 19237</strain>
    </source>
</reference>